<sequence length="455" mass="50731">MVAYNGNVAGRAELIRLLFIVSETLFTDSRIEPAQWPALKANTTWGSLPYLEVDGKTLGQSNAIIFYVSNQLGLGGEGEWNRAIVQLIVLATNDIKDGLSQLCVETPYSRVFSDSPSPQTYPSQNGGLLPDGKGGLIRSVFVVSGALFTDNRVQHDNWPALQPNTPWGSVTYLEVDGRILRKSSAIYYYVSNKLGLGGEGEWEKAIVSLIVQPTNDIRQGLFTFQNEDASLKYFFKRTKRPRKKSRSDLKNGKRECSTHCCRSTAGGRSARSRSREGICGEPDSFARVKDLVSLTFQSSVQFSPGSDVQRGTEKLVRRDRRKESRPFSLVFDCIRSERAIQKFMFFLLLIADGGSPVRTAVHQAASSVQSCSMISAYGCMAEWNQERFRSLALSMASCIAANINPDFRRSARMTNIICKKEWRWLCGPQTARQGNASVSVERRRSKTFFENCASI</sequence>
<feature type="domain" description="GST N-terminal" evidence="1">
    <location>
        <begin position="1"/>
        <end position="76"/>
    </location>
</feature>
<dbReference type="Gene3D" id="1.20.1050.10">
    <property type="match status" value="2"/>
</dbReference>
<dbReference type="InterPro" id="IPR050213">
    <property type="entry name" value="GST_superfamily"/>
</dbReference>
<name>A0A1W0WZM7_HYPEX</name>
<evidence type="ECO:0000313" key="2">
    <source>
        <dbReference type="EMBL" id="OQV20661.1"/>
    </source>
</evidence>
<comment type="caution">
    <text evidence="2">The sequence shown here is derived from an EMBL/GenBank/DDBJ whole genome shotgun (WGS) entry which is preliminary data.</text>
</comment>
<dbReference type="CDD" id="cd03039">
    <property type="entry name" value="GST_N_Sigma_like"/>
    <property type="match status" value="1"/>
</dbReference>
<keyword evidence="3" id="KW-1185">Reference proteome</keyword>
<dbReference type="GO" id="GO:0004364">
    <property type="term" value="F:glutathione transferase activity"/>
    <property type="evidence" value="ECO:0007669"/>
    <property type="project" value="TreeGrafter"/>
</dbReference>
<dbReference type="PANTHER" id="PTHR11571:SF150">
    <property type="entry name" value="GLUTATHIONE S-TRANSFERASE"/>
    <property type="match status" value="1"/>
</dbReference>
<dbReference type="AlphaFoldDB" id="A0A1W0WZM7"/>
<accession>A0A1W0WZM7</accession>
<dbReference type="GO" id="GO:0006749">
    <property type="term" value="P:glutathione metabolic process"/>
    <property type="evidence" value="ECO:0007669"/>
    <property type="project" value="TreeGrafter"/>
</dbReference>
<dbReference type="InterPro" id="IPR004045">
    <property type="entry name" value="Glutathione_S-Trfase_N"/>
</dbReference>
<dbReference type="PROSITE" id="PS50404">
    <property type="entry name" value="GST_NTER"/>
    <property type="match status" value="2"/>
</dbReference>
<dbReference type="EMBL" id="MTYJ01000028">
    <property type="protein sequence ID" value="OQV20661.1"/>
    <property type="molecule type" value="Genomic_DNA"/>
</dbReference>
<feature type="domain" description="GST N-terminal" evidence="1">
    <location>
        <begin position="121"/>
        <end position="198"/>
    </location>
</feature>
<protein>
    <recommendedName>
        <fullName evidence="1">GST N-terminal domain-containing protein</fullName>
    </recommendedName>
</protein>
<evidence type="ECO:0000313" key="3">
    <source>
        <dbReference type="Proteomes" id="UP000192578"/>
    </source>
</evidence>
<reference evidence="3" key="1">
    <citation type="submission" date="2017-01" db="EMBL/GenBank/DDBJ databases">
        <title>Comparative genomics of anhydrobiosis in the tardigrade Hypsibius dujardini.</title>
        <authorList>
            <person name="Yoshida Y."/>
            <person name="Koutsovoulos G."/>
            <person name="Laetsch D."/>
            <person name="Stevens L."/>
            <person name="Kumar S."/>
            <person name="Horikawa D."/>
            <person name="Ishino K."/>
            <person name="Komine S."/>
            <person name="Tomita M."/>
            <person name="Blaxter M."/>
            <person name="Arakawa K."/>
        </authorList>
    </citation>
    <scope>NUCLEOTIDE SEQUENCE [LARGE SCALE GENOMIC DNA]</scope>
    <source>
        <strain evidence="3">Z151</strain>
    </source>
</reference>
<dbReference type="Gene3D" id="3.40.30.10">
    <property type="entry name" value="Glutaredoxin"/>
    <property type="match status" value="2"/>
</dbReference>
<dbReference type="PANTHER" id="PTHR11571">
    <property type="entry name" value="GLUTATHIONE S-TRANSFERASE"/>
    <property type="match status" value="1"/>
</dbReference>
<dbReference type="OrthoDB" id="414243at2759"/>
<dbReference type="SUPFAM" id="SSF52833">
    <property type="entry name" value="Thioredoxin-like"/>
    <property type="match status" value="2"/>
</dbReference>
<organism evidence="2 3">
    <name type="scientific">Hypsibius exemplaris</name>
    <name type="common">Freshwater tardigrade</name>
    <dbReference type="NCBI Taxonomy" id="2072580"/>
    <lineage>
        <taxon>Eukaryota</taxon>
        <taxon>Metazoa</taxon>
        <taxon>Ecdysozoa</taxon>
        <taxon>Tardigrada</taxon>
        <taxon>Eutardigrada</taxon>
        <taxon>Parachela</taxon>
        <taxon>Hypsibioidea</taxon>
        <taxon>Hypsibiidae</taxon>
        <taxon>Hypsibius</taxon>
    </lineage>
</organism>
<dbReference type="InterPro" id="IPR036249">
    <property type="entry name" value="Thioredoxin-like_sf"/>
</dbReference>
<proteinExistence type="predicted"/>
<gene>
    <name evidence="2" type="ORF">BV898_05246</name>
</gene>
<dbReference type="Proteomes" id="UP000192578">
    <property type="component" value="Unassembled WGS sequence"/>
</dbReference>
<evidence type="ECO:0000259" key="1">
    <source>
        <dbReference type="PROSITE" id="PS50404"/>
    </source>
</evidence>
<dbReference type="Pfam" id="PF02798">
    <property type="entry name" value="GST_N"/>
    <property type="match status" value="1"/>
</dbReference>